<proteinExistence type="predicted"/>
<dbReference type="Pfam" id="PF13305">
    <property type="entry name" value="TetR_C_33"/>
    <property type="match status" value="1"/>
</dbReference>
<gene>
    <name evidence="6" type="ORF">RN50_00924</name>
</gene>
<dbReference type="GO" id="GO:0003677">
    <property type="term" value="F:DNA binding"/>
    <property type="evidence" value="ECO:0007669"/>
    <property type="project" value="UniProtKB-UniRule"/>
</dbReference>
<keyword evidence="1" id="KW-0805">Transcription regulation</keyword>
<dbReference type="Pfam" id="PF00440">
    <property type="entry name" value="TetR_N"/>
    <property type="match status" value="1"/>
</dbReference>
<evidence type="ECO:0000256" key="2">
    <source>
        <dbReference type="ARBA" id="ARBA00023125"/>
    </source>
</evidence>
<dbReference type="PATRIC" id="fig|104336.4.peg.948"/>
<protein>
    <submittedName>
        <fullName evidence="6">DNA-binding transcriptional repressor FabR</fullName>
    </submittedName>
</protein>
<dbReference type="Proteomes" id="UP000033572">
    <property type="component" value="Unassembled WGS sequence"/>
</dbReference>
<name>A0A0F0KTF0_9MICO</name>
<keyword evidence="7" id="KW-1185">Reference proteome</keyword>
<evidence type="ECO:0000313" key="7">
    <source>
        <dbReference type="Proteomes" id="UP000033572"/>
    </source>
</evidence>
<dbReference type="EMBL" id="JYIU01000034">
    <property type="protein sequence ID" value="KJL24163.1"/>
    <property type="molecule type" value="Genomic_DNA"/>
</dbReference>
<dbReference type="Gene3D" id="1.10.357.10">
    <property type="entry name" value="Tetracycline Repressor, domain 2"/>
    <property type="match status" value="1"/>
</dbReference>
<comment type="caution">
    <text evidence="6">The sequence shown here is derived from an EMBL/GenBank/DDBJ whole genome shotgun (WGS) entry which is preliminary data.</text>
</comment>
<dbReference type="InterPro" id="IPR025996">
    <property type="entry name" value="MT1864/Rv1816-like_C"/>
</dbReference>
<organism evidence="6 7">
    <name type="scientific">Microbacterium foliorum</name>
    <dbReference type="NCBI Taxonomy" id="104336"/>
    <lineage>
        <taxon>Bacteria</taxon>
        <taxon>Bacillati</taxon>
        <taxon>Actinomycetota</taxon>
        <taxon>Actinomycetes</taxon>
        <taxon>Micrococcales</taxon>
        <taxon>Microbacteriaceae</taxon>
        <taxon>Microbacterium</taxon>
    </lineage>
</organism>
<evidence type="ECO:0000313" key="6">
    <source>
        <dbReference type="EMBL" id="KJL24163.1"/>
    </source>
</evidence>
<feature type="domain" description="HTH tetR-type" evidence="5">
    <location>
        <begin position="14"/>
        <end position="74"/>
    </location>
</feature>
<evidence type="ECO:0000256" key="4">
    <source>
        <dbReference type="PROSITE-ProRule" id="PRU00335"/>
    </source>
</evidence>
<sequence>MLLVSSSRSGYHHGDLAHALEAAAMQLLVDRPAQEISLREVARAADVSHNAPYHHFSDRRGLLKVLAERSMADLVTAVRTSIEGASDPASAAVEGGAAYIRFAVEHPHGFDVIYDPTVCIPGEPSETMAPLIAELEELLSTASVAAGLESESGVTAVWGLVHGLGTLCAAGHFSLDDALAASAEALARMLSR</sequence>
<evidence type="ECO:0000259" key="5">
    <source>
        <dbReference type="PROSITE" id="PS50977"/>
    </source>
</evidence>
<dbReference type="InterPro" id="IPR001647">
    <property type="entry name" value="HTH_TetR"/>
</dbReference>
<feature type="DNA-binding region" description="H-T-H motif" evidence="4">
    <location>
        <begin position="37"/>
        <end position="56"/>
    </location>
</feature>
<dbReference type="SUPFAM" id="SSF48498">
    <property type="entry name" value="Tetracyclin repressor-like, C-terminal domain"/>
    <property type="match status" value="1"/>
</dbReference>
<accession>A0A0F0KTF0</accession>
<evidence type="ECO:0000256" key="3">
    <source>
        <dbReference type="ARBA" id="ARBA00023163"/>
    </source>
</evidence>
<dbReference type="AlphaFoldDB" id="A0A0F0KTF0"/>
<dbReference type="InterPro" id="IPR009057">
    <property type="entry name" value="Homeodomain-like_sf"/>
</dbReference>
<dbReference type="SUPFAM" id="SSF46689">
    <property type="entry name" value="Homeodomain-like"/>
    <property type="match status" value="1"/>
</dbReference>
<reference evidence="6 7" key="1">
    <citation type="submission" date="2015-02" db="EMBL/GenBank/DDBJ databases">
        <title>Draft genome sequences of ten Microbacterium spp. with emphasis on heavy metal contaminated environments.</title>
        <authorList>
            <person name="Corretto E."/>
        </authorList>
    </citation>
    <scope>NUCLEOTIDE SEQUENCE [LARGE SCALE GENOMIC DNA]</scope>
    <source>
        <strain evidence="6 7">DSM 12966</strain>
    </source>
</reference>
<keyword evidence="2 4" id="KW-0238">DNA-binding</keyword>
<keyword evidence="3" id="KW-0804">Transcription</keyword>
<dbReference type="PROSITE" id="PS50977">
    <property type="entry name" value="HTH_TETR_2"/>
    <property type="match status" value="1"/>
</dbReference>
<evidence type="ECO:0000256" key="1">
    <source>
        <dbReference type="ARBA" id="ARBA00023015"/>
    </source>
</evidence>
<dbReference type="InterPro" id="IPR036271">
    <property type="entry name" value="Tet_transcr_reg_TetR-rel_C_sf"/>
</dbReference>